<name>X1I540_9ZZZZ</name>
<comment type="caution">
    <text evidence="2">The sequence shown here is derived from an EMBL/GenBank/DDBJ whole genome shotgun (WGS) entry which is preliminary data.</text>
</comment>
<dbReference type="SUPFAM" id="SSF140490">
    <property type="entry name" value="Nqo1C-terminal domain-like"/>
    <property type="match status" value="1"/>
</dbReference>
<accession>X1I540</accession>
<gene>
    <name evidence="2" type="ORF">S03H2_31224</name>
</gene>
<dbReference type="GO" id="GO:0051539">
    <property type="term" value="F:4 iron, 4 sulfur cluster binding"/>
    <property type="evidence" value="ECO:0007669"/>
    <property type="project" value="InterPro"/>
</dbReference>
<evidence type="ECO:0000259" key="1">
    <source>
        <dbReference type="Pfam" id="PF10589"/>
    </source>
</evidence>
<protein>
    <recommendedName>
        <fullName evidence="1">NADH-ubiquinone oxidoreductase 51kDa subunit iron-sulphur binding domain-containing protein</fullName>
    </recommendedName>
</protein>
<evidence type="ECO:0000313" key="2">
    <source>
        <dbReference type="EMBL" id="GAH61214.1"/>
    </source>
</evidence>
<dbReference type="InterPro" id="IPR037207">
    <property type="entry name" value="Nuop51_4Fe4S-bd_sf"/>
</dbReference>
<dbReference type="InterPro" id="IPR019575">
    <property type="entry name" value="Nuop51_4Fe4S-bd"/>
</dbReference>
<feature type="non-terminal residue" evidence="2">
    <location>
        <position position="1"/>
    </location>
</feature>
<dbReference type="EMBL" id="BARU01018922">
    <property type="protein sequence ID" value="GAH61214.1"/>
    <property type="molecule type" value="Genomic_DNA"/>
</dbReference>
<dbReference type="AlphaFoldDB" id="X1I540"/>
<dbReference type="Gene3D" id="1.20.1440.230">
    <property type="entry name" value="NADH-ubiquinone oxidoreductase 51kDa subunit, iron-sulphur binding domain"/>
    <property type="match status" value="1"/>
</dbReference>
<dbReference type="Pfam" id="PF10589">
    <property type="entry name" value="NADH_4Fe-4S"/>
    <property type="match status" value="1"/>
</dbReference>
<proteinExistence type="predicted"/>
<feature type="domain" description="NADH-ubiquinone oxidoreductase 51kDa subunit iron-sulphur binding" evidence="1">
    <location>
        <begin position="1"/>
        <end position="22"/>
    </location>
</feature>
<organism evidence="2">
    <name type="scientific">marine sediment metagenome</name>
    <dbReference type="NCBI Taxonomy" id="412755"/>
    <lineage>
        <taxon>unclassified sequences</taxon>
        <taxon>metagenomes</taxon>
        <taxon>ecological metagenomes</taxon>
    </lineage>
</organism>
<reference evidence="2" key="1">
    <citation type="journal article" date="2014" name="Front. Microbiol.">
        <title>High frequency of phylogenetically diverse reductive dehalogenase-homologous genes in deep subseafloor sedimentary metagenomes.</title>
        <authorList>
            <person name="Kawai M."/>
            <person name="Futagami T."/>
            <person name="Toyoda A."/>
            <person name="Takaki Y."/>
            <person name="Nishi S."/>
            <person name="Hori S."/>
            <person name="Arai W."/>
            <person name="Tsubouchi T."/>
            <person name="Morono Y."/>
            <person name="Uchiyama I."/>
            <person name="Ito T."/>
            <person name="Fujiyama A."/>
            <person name="Inagaki F."/>
            <person name="Takami H."/>
        </authorList>
    </citation>
    <scope>NUCLEOTIDE SEQUENCE</scope>
    <source>
        <strain evidence="2">Expedition CK06-06</strain>
    </source>
</reference>
<sequence length="41" mass="4616">GQTAANPVLSTLKYFREEYESHIKYKKCPALVCKEIVSAPC</sequence>